<sequence>MISAPFGKMSNLKEYMCDVLKTYIGSFGSNDNIQQHKGDYISAVQRFKSQYEKARLMEQELQ</sequence>
<protein>
    <submittedName>
        <fullName evidence="1">Uncharacterized protein</fullName>
    </submittedName>
</protein>
<comment type="caution">
    <text evidence="1">The sequence shown here is derived from an EMBL/GenBank/DDBJ whole genome shotgun (WGS) entry which is preliminary data.</text>
</comment>
<dbReference type="Proteomes" id="UP000657006">
    <property type="component" value="Unassembled WGS sequence"/>
</dbReference>
<reference evidence="1" key="1">
    <citation type="submission" date="2020-08" db="EMBL/GenBank/DDBJ databases">
        <title>Genome public.</title>
        <authorList>
            <person name="Liu C."/>
            <person name="Sun Q."/>
        </authorList>
    </citation>
    <scope>NUCLEOTIDE SEQUENCE</scope>
    <source>
        <strain evidence="1">NSJ-32</strain>
    </source>
</reference>
<organism evidence="1 2">
    <name type="scientific">Bianquea renquensis</name>
    <dbReference type="NCBI Taxonomy" id="2763661"/>
    <lineage>
        <taxon>Bacteria</taxon>
        <taxon>Bacillati</taxon>
        <taxon>Bacillota</taxon>
        <taxon>Clostridia</taxon>
        <taxon>Eubacteriales</taxon>
        <taxon>Bianqueaceae</taxon>
        <taxon>Bianquea</taxon>
    </lineage>
</organism>
<keyword evidence="2" id="KW-1185">Reference proteome</keyword>
<proteinExistence type="predicted"/>
<dbReference type="RefSeq" id="WP_177719948.1">
    <property type="nucleotide sequence ID" value="NZ_JACRSQ010000053.1"/>
</dbReference>
<dbReference type="AlphaFoldDB" id="A0A926DWL0"/>
<gene>
    <name evidence="1" type="ORF">H8730_16755</name>
</gene>
<dbReference type="EMBL" id="JACRSQ010000053">
    <property type="protein sequence ID" value="MBC8545187.1"/>
    <property type="molecule type" value="Genomic_DNA"/>
</dbReference>
<evidence type="ECO:0000313" key="1">
    <source>
        <dbReference type="EMBL" id="MBC8545187.1"/>
    </source>
</evidence>
<name>A0A926DWL0_9FIRM</name>
<evidence type="ECO:0000313" key="2">
    <source>
        <dbReference type="Proteomes" id="UP000657006"/>
    </source>
</evidence>
<accession>A0A926DWL0</accession>